<evidence type="ECO:0000313" key="1">
    <source>
        <dbReference type="EMBL" id="GMN21449.1"/>
    </source>
</evidence>
<comment type="caution">
    <text evidence="1">The sequence shown here is derived from an EMBL/GenBank/DDBJ whole genome shotgun (WGS) entry which is preliminary data.</text>
</comment>
<keyword evidence="2" id="KW-1185">Reference proteome</keyword>
<accession>A0AA87YRB8</accession>
<dbReference type="Proteomes" id="UP001187192">
    <property type="component" value="Unassembled WGS sequence"/>
</dbReference>
<sequence length="60" mass="6545">MVESRMVSRSARGLGIDSELKWELDFGKGIRGLIGLGVIVGYQNRDRGQGLGLGLKLELE</sequence>
<dbReference type="EMBL" id="BTGU01002743">
    <property type="protein sequence ID" value="GMN21449.1"/>
    <property type="molecule type" value="Genomic_DNA"/>
</dbReference>
<reference evidence="1" key="1">
    <citation type="submission" date="2023-07" db="EMBL/GenBank/DDBJ databases">
        <title>draft genome sequence of fig (Ficus carica).</title>
        <authorList>
            <person name="Takahashi T."/>
            <person name="Nishimura K."/>
        </authorList>
    </citation>
    <scope>NUCLEOTIDE SEQUENCE</scope>
</reference>
<proteinExistence type="predicted"/>
<organism evidence="1 2">
    <name type="scientific">Ficus carica</name>
    <name type="common">Common fig</name>
    <dbReference type="NCBI Taxonomy" id="3494"/>
    <lineage>
        <taxon>Eukaryota</taxon>
        <taxon>Viridiplantae</taxon>
        <taxon>Streptophyta</taxon>
        <taxon>Embryophyta</taxon>
        <taxon>Tracheophyta</taxon>
        <taxon>Spermatophyta</taxon>
        <taxon>Magnoliopsida</taxon>
        <taxon>eudicotyledons</taxon>
        <taxon>Gunneridae</taxon>
        <taxon>Pentapetalae</taxon>
        <taxon>rosids</taxon>
        <taxon>fabids</taxon>
        <taxon>Rosales</taxon>
        <taxon>Moraceae</taxon>
        <taxon>Ficeae</taxon>
        <taxon>Ficus</taxon>
    </lineage>
</organism>
<evidence type="ECO:0000313" key="2">
    <source>
        <dbReference type="Proteomes" id="UP001187192"/>
    </source>
</evidence>
<gene>
    <name evidence="1" type="ORF">TIFTF001_043316</name>
</gene>
<dbReference type="AlphaFoldDB" id="A0AA87YRB8"/>
<protein>
    <submittedName>
        <fullName evidence="1">Uncharacterized protein</fullName>
    </submittedName>
</protein>
<name>A0AA87YRB8_FICCA</name>